<evidence type="ECO:0000313" key="2">
    <source>
        <dbReference type="EMBL" id="MBD5782041.1"/>
    </source>
</evidence>
<dbReference type="EMBL" id="JACYFG010000051">
    <property type="protein sequence ID" value="MBD5782041.1"/>
    <property type="molecule type" value="Genomic_DNA"/>
</dbReference>
<dbReference type="Pfam" id="PF08592">
    <property type="entry name" value="Anthrone_oxy"/>
    <property type="match status" value="1"/>
</dbReference>
<name>A0A927IJ74_9BACT</name>
<dbReference type="RefSeq" id="WP_191619109.1">
    <property type="nucleotide sequence ID" value="NZ_JACYFG010000051.1"/>
</dbReference>
<organism evidence="2 3">
    <name type="scientific">Pelagicoccus enzymogenes</name>
    <dbReference type="NCBI Taxonomy" id="2773457"/>
    <lineage>
        <taxon>Bacteria</taxon>
        <taxon>Pseudomonadati</taxon>
        <taxon>Verrucomicrobiota</taxon>
        <taxon>Opitutia</taxon>
        <taxon>Puniceicoccales</taxon>
        <taxon>Pelagicoccaceae</taxon>
        <taxon>Pelagicoccus</taxon>
    </lineage>
</organism>
<evidence type="ECO:0000256" key="1">
    <source>
        <dbReference type="SAM" id="Phobius"/>
    </source>
</evidence>
<keyword evidence="1" id="KW-1133">Transmembrane helix</keyword>
<proteinExistence type="predicted"/>
<sequence>MNSWILVIEVSALFGCALVGGIFFAFSSFVMKALGRIPDPAGMHAMQSINIVVLNPLFLGLFCGTALLSVILVVNGIATTTSPWLIAGGLSYFLGTFLVTALGNVPLNNRLATASPSDPAGHATWQSYLPRWTFLNHLRTAAAILAAFCVLMGLLPA</sequence>
<feature type="transmembrane region" description="Helical" evidence="1">
    <location>
        <begin position="12"/>
        <end position="31"/>
    </location>
</feature>
<evidence type="ECO:0000313" key="3">
    <source>
        <dbReference type="Proteomes" id="UP000622317"/>
    </source>
</evidence>
<keyword evidence="1" id="KW-0812">Transmembrane</keyword>
<dbReference type="Proteomes" id="UP000622317">
    <property type="component" value="Unassembled WGS sequence"/>
</dbReference>
<dbReference type="InterPro" id="IPR013901">
    <property type="entry name" value="Anthrone_oxy"/>
</dbReference>
<comment type="caution">
    <text evidence="2">The sequence shown here is derived from an EMBL/GenBank/DDBJ whole genome shotgun (WGS) entry which is preliminary data.</text>
</comment>
<keyword evidence="1" id="KW-0472">Membrane</keyword>
<keyword evidence="3" id="KW-1185">Reference proteome</keyword>
<dbReference type="AlphaFoldDB" id="A0A927IJ74"/>
<gene>
    <name evidence="2" type="ORF">IEN85_21255</name>
</gene>
<protein>
    <submittedName>
        <fullName evidence="2">DUF1772 domain-containing protein</fullName>
    </submittedName>
</protein>
<feature type="transmembrane region" description="Helical" evidence="1">
    <location>
        <begin position="52"/>
        <end position="78"/>
    </location>
</feature>
<accession>A0A927IJ74</accession>
<reference evidence="2" key="1">
    <citation type="submission" date="2020-09" db="EMBL/GenBank/DDBJ databases">
        <title>Pelagicoccus enzymogenes sp. nov. with an EPS production, isolated from marine sediment.</title>
        <authorList>
            <person name="Feng X."/>
        </authorList>
    </citation>
    <scope>NUCLEOTIDE SEQUENCE</scope>
    <source>
        <strain evidence="2">NFK12</strain>
    </source>
</reference>
<feature type="transmembrane region" description="Helical" evidence="1">
    <location>
        <begin position="138"/>
        <end position="155"/>
    </location>
</feature>
<feature type="transmembrane region" description="Helical" evidence="1">
    <location>
        <begin position="84"/>
        <end position="105"/>
    </location>
</feature>